<feature type="binding site" evidence="3">
    <location>
        <position position="384"/>
    </location>
    <ligand>
        <name>Zn(2+)</name>
        <dbReference type="ChEBI" id="CHEBI:29105"/>
        <label>2</label>
    </ligand>
</feature>
<dbReference type="SUPFAM" id="SSF53187">
    <property type="entry name" value="Zn-dependent exopeptidases"/>
    <property type="match status" value="1"/>
</dbReference>
<evidence type="ECO:0000313" key="6">
    <source>
        <dbReference type="Proteomes" id="UP000531231"/>
    </source>
</evidence>
<keyword evidence="6" id="KW-1185">Reference proteome</keyword>
<feature type="binding site" evidence="3">
    <location>
        <position position="128"/>
    </location>
    <ligand>
        <name>Zn(2+)</name>
        <dbReference type="ChEBI" id="CHEBI:29105"/>
        <label>2</label>
    </ligand>
</feature>
<evidence type="ECO:0000259" key="4">
    <source>
        <dbReference type="Pfam" id="PF07687"/>
    </source>
</evidence>
<dbReference type="Pfam" id="PF07687">
    <property type="entry name" value="M20_dimer"/>
    <property type="match status" value="1"/>
</dbReference>
<evidence type="ECO:0000256" key="2">
    <source>
        <dbReference type="ARBA" id="ARBA00022801"/>
    </source>
</evidence>
<dbReference type="CDD" id="cd03884">
    <property type="entry name" value="M20_bAS"/>
    <property type="match status" value="1"/>
</dbReference>
<dbReference type="EMBL" id="JACHIL010000003">
    <property type="protein sequence ID" value="MBB5091624.1"/>
    <property type="molecule type" value="Genomic_DNA"/>
</dbReference>
<proteinExistence type="inferred from homology"/>
<dbReference type="Gene3D" id="3.40.630.10">
    <property type="entry name" value="Zn peptidases"/>
    <property type="match status" value="1"/>
</dbReference>
<dbReference type="InterPro" id="IPR010158">
    <property type="entry name" value="Amidase_Cbmase"/>
</dbReference>
<feature type="domain" description="Peptidase M20 dimerisation" evidence="4">
    <location>
        <begin position="215"/>
        <end position="313"/>
    </location>
</feature>
<dbReference type="PANTHER" id="PTHR32494:SF5">
    <property type="entry name" value="ALLANTOATE AMIDOHYDROLASE"/>
    <property type="match status" value="1"/>
</dbReference>
<name>A0A7W8AJP9_9HYPH</name>
<dbReference type="InterPro" id="IPR002933">
    <property type="entry name" value="Peptidase_M20"/>
</dbReference>
<dbReference type="GO" id="GO:0047652">
    <property type="term" value="F:allantoate deiminase activity"/>
    <property type="evidence" value="ECO:0007669"/>
    <property type="project" value="UniProtKB-EC"/>
</dbReference>
<evidence type="ECO:0000256" key="3">
    <source>
        <dbReference type="PIRSR" id="PIRSR001235-1"/>
    </source>
</evidence>
<dbReference type="PANTHER" id="PTHR32494">
    <property type="entry name" value="ALLANTOATE DEIMINASE-RELATED"/>
    <property type="match status" value="1"/>
</dbReference>
<feature type="binding site" evidence="3">
    <location>
        <position position="93"/>
    </location>
    <ligand>
        <name>Zn(2+)</name>
        <dbReference type="ChEBI" id="CHEBI:29105"/>
        <label>1</label>
    </ligand>
</feature>
<dbReference type="Gene3D" id="3.30.70.360">
    <property type="match status" value="1"/>
</dbReference>
<gene>
    <name evidence="5" type="ORF">HNQ68_002165</name>
</gene>
<dbReference type="SUPFAM" id="SSF55031">
    <property type="entry name" value="Bacterial exopeptidase dimerisation domain"/>
    <property type="match status" value="1"/>
</dbReference>
<feature type="binding site" evidence="3">
    <location>
        <position position="93"/>
    </location>
    <ligand>
        <name>Zn(2+)</name>
        <dbReference type="ChEBI" id="CHEBI:29105"/>
        <label>2</label>
    </ligand>
</feature>
<evidence type="ECO:0000256" key="1">
    <source>
        <dbReference type="ARBA" id="ARBA00006153"/>
    </source>
</evidence>
<dbReference type="GO" id="GO:0046872">
    <property type="term" value="F:metal ion binding"/>
    <property type="evidence" value="ECO:0007669"/>
    <property type="project" value="UniProtKB-KW"/>
</dbReference>
<keyword evidence="2 5" id="KW-0378">Hydrolase</keyword>
<dbReference type="NCBIfam" id="TIGR01879">
    <property type="entry name" value="hydantase"/>
    <property type="match status" value="1"/>
</dbReference>
<comment type="cofactor">
    <cofactor evidence="3">
        <name>Zn(2+)</name>
        <dbReference type="ChEBI" id="CHEBI:29105"/>
    </cofactor>
    <text evidence="3">Binds 2 Zn(2+) ions per subunit.</text>
</comment>
<comment type="similarity">
    <text evidence="1">Belongs to the peptidase M20 family.</text>
</comment>
<feature type="binding site" evidence="3">
    <location>
        <position position="193"/>
    </location>
    <ligand>
        <name>Zn(2+)</name>
        <dbReference type="ChEBI" id="CHEBI:29105"/>
        <label>1</label>
    </ligand>
</feature>
<sequence>MTHYSDPQRLQTLIDGLDQFNATPGKGTTRLTYSPEFRQAADYLRDRMEEAGLTVREDAVGNIIGRLEGSNPELAPVMVGSHFDSVPNGGKFDGQAGVIAGIEIAFQLKSRGLTPVRPVEFIAMIEEEGTRFGGGLLASRIMTGKVDMQQLVTFTDDDGISVAEAMQAYGLDPTSAHQAIRQPHSIHVFLELHIEQGPVLESHGEDVAIVDAIVGLGQLKVTFRGQAGHAGTTPMNARRDALTGAVTALAQLPDLALAIGQDAVLTVGKLDVYPGGANVIPDLVVFTADIRAPKEEVVRTLMDQTRAVIERAGGNGLSVEVEEQLFVAPVPLSSELHKCLSHHADALDLKSRTMVSGAGHDAMIMADFAPTGLVFVPSRNGISHAPEEWTDYDQLAKGVDVLFLTICDLAEVKLTD</sequence>
<keyword evidence="3" id="KW-0479">Metal-binding</keyword>
<keyword evidence="3" id="KW-0862">Zinc</keyword>
<dbReference type="PIRSF" id="PIRSF001235">
    <property type="entry name" value="Amidase_carbamoylase"/>
    <property type="match status" value="1"/>
</dbReference>
<dbReference type="AlphaFoldDB" id="A0A7W8AJP9"/>
<dbReference type="InterPro" id="IPR036264">
    <property type="entry name" value="Bact_exopeptidase_dim_dom"/>
</dbReference>
<accession>A0A7W8AJP9</accession>
<dbReference type="NCBIfam" id="NF006771">
    <property type="entry name" value="PRK09290.1-5"/>
    <property type="match status" value="1"/>
</dbReference>
<dbReference type="InterPro" id="IPR011650">
    <property type="entry name" value="Peptidase_M20_dimer"/>
</dbReference>
<dbReference type="Pfam" id="PF01546">
    <property type="entry name" value="Peptidase_M20"/>
    <property type="match status" value="1"/>
</dbReference>
<dbReference type="RefSeq" id="WP_151159637.1">
    <property type="nucleotide sequence ID" value="NZ_JACHIL010000003.1"/>
</dbReference>
<dbReference type="Proteomes" id="UP000531231">
    <property type="component" value="Unassembled WGS sequence"/>
</dbReference>
<protein>
    <submittedName>
        <fullName evidence="5">Allantoate deiminase</fullName>
        <ecNumber evidence="5">3.5.3.9</ecNumber>
    </submittedName>
</protein>
<comment type="caution">
    <text evidence="5">The sequence shown here is derived from an EMBL/GenBank/DDBJ whole genome shotgun (WGS) entry which is preliminary data.</text>
</comment>
<dbReference type="EC" id="3.5.3.9" evidence="5"/>
<evidence type="ECO:0000313" key="5">
    <source>
        <dbReference type="EMBL" id="MBB5091624.1"/>
    </source>
</evidence>
<organism evidence="5 6">
    <name type="scientific">Pseudochrobactrum saccharolyticum</name>
    <dbReference type="NCBI Taxonomy" id="354352"/>
    <lineage>
        <taxon>Bacteria</taxon>
        <taxon>Pseudomonadati</taxon>
        <taxon>Pseudomonadota</taxon>
        <taxon>Alphaproteobacteria</taxon>
        <taxon>Hyphomicrobiales</taxon>
        <taxon>Brucellaceae</taxon>
        <taxon>Pseudochrobactrum</taxon>
    </lineage>
</organism>
<feature type="binding site" evidence="3">
    <location>
        <position position="82"/>
    </location>
    <ligand>
        <name>Zn(2+)</name>
        <dbReference type="ChEBI" id="CHEBI:29105"/>
        <label>1</label>
    </ligand>
</feature>
<reference evidence="5 6" key="1">
    <citation type="submission" date="2020-08" db="EMBL/GenBank/DDBJ databases">
        <title>Genomic Encyclopedia of Type Strains, Phase IV (KMG-IV): sequencing the most valuable type-strain genomes for metagenomic binning, comparative biology and taxonomic classification.</title>
        <authorList>
            <person name="Goeker M."/>
        </authorList>
    </citation>
    <scope>NUCLEOTIDE SEQUENCE [LARGE SCALE GENOMIC DNA]</scope>
    <source>
        <strain evidence="5 6">DSM 25620</strain>
    </source>
</reference>